<dbReference type="RefSeq" id="WP_397403152.1">
    <property type="nucleotide sequence ID" value="NZ_JBIRYI010000004.1"/>
</dbReference>
<sequence>MSAGADLALPPEYARWQERLAHEFFDGREGLPIVMFVDRDELSLLSDPGTDPVRSLSSAVKQLVRVNQGPSMFSHVLRQETAWLNGPQDKPPPTLPVLALSVLAASEMRSDASGASHNYYIRFSRALLPDGPDDLLESVRYALRGRGSFANVAGMWQRLDRWLGEQQGRFGNSTIPVNPPRSRIGFPLSQALVRRSDRAALTRFFDRLDMRGTGTPSPTALLELLKVWTHNRARGFSDRFVEVLEDPGVQDYLRPLVHDLATAWDGKVITADGLRRLEFRLALDLDRGKAWWVIPTAPGASSDLLEGSTDGVEFTVLVTPDPYSSMFETEGMPPVGSEALTRGLKARGSLCMAEFQPRRLLVMTDNADAGGWTSVDAIQAYEEHVFVVAPEVVSVVEGALAVAADPGWRRMDDGIATEMLHNYAIYYGVTFSNANSLEQAVQLLPESLAARIYLGTAVRPRLASGLPLHRNLSRNTYLAGGEPDLELPVGTEPRDVAVVLDGDKHQVFRATMFPVPFSRFGPYHEGTHTIEADGETLVFSVLSGSGGEYEPPGTGGLSWRDGELSSAKQGDVCGALAGEDSGTDVILARRGAVENWLVHRTGQATQLEEPAPPSFAPGVPFMYFEIRRDRGAWLLQKWSKGWHVTRLESGEPAFQTLGNHDRDVWREAAASVRTSDRLWPLYISAWERARER</sequence>
<organism evidence="1 2">
    <name type="scientific">Promicromonospora kroppenstedtii</name>
    <dbReference type="NCBI Taxonomy" id="440482"/>
    <lineage>
        <taxon>Bacteria</taxon>
        <taxon>Bacillati</taxon>
        <taxon>Actinomycetota</taxon>
        <taxon>Actinomycetes</taxon>
        <taxon>Micrococcales</taxon>
        <taxon>Promicromonosporaceae</taxon>
        <taxon>Promicromonospora</taxon>
    </lineage>
</organism>
<protein>
    <submittedName>
        <fullName evidence="1">Uncharacterized protein</fullName>
    </submittedName>
</protein>
<dbReference type="Proteomes" id="UP001611580">
    <property type="component" value="Unassembled WGS sequence"/>
</dbReference>
<gene>
    <name evidence="1" type="ORF">ACH47X_08185</name>
</gene>
<dbReference type="EMBL" id="JBIRYI010000004">
    <property type="protein sequence ID" value="MFI2486873.1"/>
    <property type="molecule type" value="Genomic_DNA"/>
</dbReference>
<name>A0ABW7XHP9_9MICO</name>
<reference evidence="1 2" key="1">
    <citation type="submission" date="2024-10" db="EMBL/GenBank/DDBJ databases">
        <title>The Natural Products Discovery Center: Release of the First 8490 Sequenced Strains for Exploring Actinobacteria Biosynthetic Diversity.</title>
        <authorList>
            <person name="Kalkreuter E."/>
            <person name="Kautsar S.A."/>
            <person name="Yang D."/>
            <person name="Bader C.D."/>
            <person name="Teijaro C.N."/>
            <person name="Fluegel L."/>
            <person name="Davis C.M."/>
            <person name="Simpson J.R."/>
            <person name="Lauterbach L."/>
            <person name="Steele A.D."/>
            <person name="Gui C."/>
            <person name="Meng S."/>
            <person name="Li G."/>
            <person name="Viehrig K."/>
            <person name="Ye F."/>
            <person name="Su P."/>
            <person name="Kiefer A.F."/>
            <person name="Nichols A."/>
            <person name="Cepeda A.J."/>
            <person name="Yan W."/>
            <person name="Fan B."/>
            <person name="Jiang Y."/>
            <person name="Adhikari A."/>
            <person name="Zheng C.-J."/>
            <person name="Schuster L."/>
            <person name="Cowan T.M."/>
            <person name="Smanski M.J."/>
            <person name="Chevrette M.G."/>
            <person name="De Carvalho L.P.S."/>
            <person name="Shen B."/>
        </authorList>
    </citation>
    <scope>NUCLEOTIDE SEQUENCE [LARGE SCALE GENOMIC DNA]</scope>
    <source>
        <strain evidence="1 2">NPDC019481</strain>
    </source>
</reference>
<comment type="caution">
    <text evidence="1">The sequence shown here is derived from an EMBL/GenBank/DDBJ whole genome shotgun (WGS) entry which is preliminary data.</text>
</comment>
<evidence type="ECO:0000313" key="2">
    <source>
        <dbReference type="Proteomes" id="UP001611580"/>
    </source>
</evidence>
<evidence type="ECO:0000313" key="1">
    <source>
        <dbReference type="EMBL" id="MFI2486873.1"/>
    </source>
</evidence>
<proteinExistence type="predicted"/>
<keyword evidence="2" id="KW-1185">Reference proteome</keyword>
<accession>A0ABW7XHP9</accession>